<dbReference type="EMBL" id="ANIE01000003">
    <property type="protein sequence ID" value="KEF32351.1"/>
    <property type="molecule type" value="Genomic_DNA"/>
</dbReference>
<reference evidence="1 2" key="1">
    <citation type="submission" date="2012-12" db="EMBL/GenBank/DDBJ databases">
        <title>Genome assembly of Marinobacter sp. AK21.</title>
        <authorList>
            <person name="Khatri I."/>
            <person name="Kumar R."/>
            <person name="Vaidya B."/>
            <person name="Subramanian S."/>
            <person name="Pinnaka A."/>
        </authorList>
    </citation>
    <scope>NUCLEOTIDE SEQUENCE [LARGE SCALE GENOMIC DNA]</scope>
    <source>
        <strain evidence="1 2">AK21</strain>
    </source>
</reference>
<name>A0A072N4A5_9GAMM</name>
<evidence type="ECO:0000313" key="2">
    <source>
        <dbReference type="Proteomes" id="UP000035057"/>
    </source>
</evidence>
<dbReference type="SUPFAM" id="SSF75169">
    <property type="entry name" value="DsrEFH-like"/>
    <property type="match status" value="1"/>
</dbReference>
<dbReference type="STRING" id="1137280.D777_00985"/>
<dbReference type="Proteomes" id="UP000035057">
    <property type="component" value="Unassembled WGS sequence"/>
</dbReference>
<dbReference type="RefSeq" id="WP_036128926.1">
    <property type="nucleotide sequence ID" value="NZ_ANIE01000003.1"/>
</dbReference>
<dbReference type="NCBIfam" id="TIGR03011">
    <property type="entry name" value="sulf_tusB_dsrH"/>
    <property type="match status" value="1"/>
</dbReference>
<dbReference type="InterPro" id="IPR007215">
    <property type="entry name" value="Sulphur_relay_TusB/DsrH"/>
</dbReference>
<dbReference type="PATRIC" id="fig|1137280.3.peg.800"/>
<dbReference type="Gene3D" id="3.40.1260.10">
    <property type="entry name" value="DsrEFH-like"/>
    <property type="match status" value="1"/>
</dbReference>
<dbReference type="GO" id="GO:1990228">
    <property type="term" value="C:sulfurtransferase complex"/>
    <property type="evidence" value="ECO:0007669"/>
    <property type="project" value="TreeGrafter"/>
</dbReference>
<dbReference type="InterPro" id="IPR027396">
    <property type="entry name" value="DsrEFH-like"/>
</dbReference>
<dbReference type="GO" id="GO:0002143">
    <property type="term" value="P:tRNA wobble position uridine thiolation"/>
    <property type="evidence" value="ECO:0007669"/>
    <property type="project" value="InterPro"/>
</dbReference>
<keyword evidence="2" id="KW-1185">Reference proteome</keyword>
<proteinExistence type="predicted"/>
<dbReference type="PANTHER" id="PTHR37526">
    <property type="entry name" value="PROTEIN TUSB"/>
    <property type="match status" value="1"/>
</dbReference>
<organism evidence="1 2">
    <name type="scientific">Marinobacter nitratireducens</name>
    <dbReference type="NCBI Taxonomy" id="1137280"/>
    <lineage>
        <taxon>Bacteria</taxon>
        <taxon>Pseudomonadati</taxon>
        <taxon>Pseudomonadota</taxon>
        <taxon>Gammaproteobacteria</taxon>
        <taxon>Pseudomonadales</taxon>
        <taxon>Marinobacteraceae</taxon>
        <taxon>Marinobacter</taxon>
    </lineage>
</organism>
<protein>
    <submittedName>
        <fullName evidence="1">Putativeoxidase protein</fullName>
    </submittedName>
</protein>
<accession>A0A072N4A5</accession>
<sequence>MSDFHTLHILNKPPEHPRFAECLGMSSSDDALLLIENGVLALASPERLSDRKVYALSPDARARGLTASEGLLDYTDMVSLTLKAERVISW</sequence>
<dbReference type="AlphaFoldDB" id="A0A072N4A5"/>
<evidence type="ECO:0000313" key="1">
    <source>
        <dbReference type="EMBL" id="KEF32351.1"/>
    </source>
</evidence>
<dbReference type="OrthoDB" id="6183100at2"/>
<dbReference type="PANTHER" id="PTHR37526:SF1">
    <property type="entry name" value="PROTEIN TUSB"/>
    <property type="match status" value="1"/>
</dbReference>
<dbReference type="Pfam" id="PF04077">
    <property type="entry name" value="DsrH"/>
    <property type="match status" value="1"/>
</dbReference>
<comment type="caution">
    <text evidence="1">The sequence shown here is derived from an EMBL/GenBank/DDBJ whole genome shotgun (WGS) entry which is preliminary data.</text>
</comment>
<gene>
    <name evidence="1" type="ORF">D777_00985</name>
</gene>